<dbReference type="SUPFAM" id="SSF52317">
    <property type="entry name" value="Class I glutamine amidotransferase-like"/>
    <property type="match status" value="1"/>
</dbReference>
<dbReference type="Proteomes" id="UP000034723">
    <property type="component" value="Chromosome"/>
</dbReference>
<dbReference type="PROSITE" id="PS51273">
    <property type="entry name" value="GATASE_TYPE_1"/>
    <property type="match status" value="1"/>
</dbReference>
<keyword evidence="15" id="KW-1185">Reference proteome</keyword>
<comment type="subunit">
    <text evidence="12">Composed of two chains; the small (or glutamine) chain promotes the hydrolysis of glutamine to ammonia, which is used by the large (or ammonia) chain to synthesize carbamoyl phosphate. Tetramer of heterodimers (alpha,beta)4.</text>
</comment>
<keyword evidence="8 12" id="KW-0315">Glutamine amidotransferase</keyword>
<dbReference type="GO" id="GO:0004359">
    <property type="term" value="F:glutaminase activity"/>
    <property type="evidence" value="ECO:0007669"/>
    <property type="project" value="RHEA"/>
</dbReference>
<dbReference type="InterPro" id="IPR017926">
    <property type="entry name" value="GATASE"/>
</dbReference>
<dbReference type="GO" id="GO:0004088">
    <property type="term" value="F:carbamoyl-phosphate synthase (glutamine-hydrolyzing) activity"/>
    <property type="evidence" value="ECO:0007669"/>
    <property type="project" value="UniProtKB-UniRule"/>
</dbReference>
<dbReference type="GeneID" id="24804346"/>
<dbReference type="PRINTS" id="PR00096">
    <property type="entry name" value="GATASE"/>
</dbReference>
<organism evidence="14 15">
    <name type="scientific">Geoglobus ahangari</name>
    <dbReference type="NCBI Taxonomy" id="113653"/>
    <lineage>
        <taxon>Archaea</taxon>
        <taxon>Methanobacteriati</taxon>
        <taxon>Methanobacteriota</taxon>
        <taxon>Archaeoglobi</taxon>
        <taxon>Archaeoglobales</taxon>
        <taxon>Archaeoglobaceae</taxon>
        <taxon>Geoglobus</taxon>
    </lineage>
</organism>
<dbReference type="PATRIC" id="fig|113653.22.peg.1749"/>
<feature type="region of interest" description="CPSase" evidence="12">
    <location>
        <begin position="1"/>
        <end position="174"/>
    </location>
</feature>
<feature type="active site" evidence="12">
    <location>
        <position position="336"/>
    </location>
</feature>
<feature type="binding site" evidence="12">
    <location>
        <position position="256"/>
    </location>
    <ligand>
        <name>L-glutamine</name>
        <dbReference type="ChEBI" id="CHEBI:58359"/>
    </ligand>
</feature>
<evidence type="ECO:0000256" key="10">
    <source>
        <dbReference type="ARBA" id="ARBA00048816"/>
    </source>
</evidence>
<dbReference type="RefSeq" id="WP_048096192.1">
    <property type="nucleotide sequence ID" value="NZ_CP011267.1"/>
</dbReference>
<dbReference type="SUPFAM" id="SSF52021">
    <property type="entry name" value="Carbamoyl phosphate synthetase, small subunit N-terminal domain"/>
    <property type="match status" value="1"/>
</dbReference>
<evidence type="ECO:0000313" key="14">
    <source>
        <dbReference type="EMBL" id="AKG90942.1"/>
    </source>
</evidence>
<dbReference type="KEGG" id="gah:GAH_01779"/>
<evidence type="ECO:0000256" key="1">
    <source>
        <dbReference type="ARBA" id="ARBA00004812"/>
    </source>
</evidence>
<comment type="pathway">
    <text evidence="2 12">Amino-acid biosynthesis; L-arginine biosynthesis; carbamoyl phosphate from bicarbonate: step 1/1.</text>
</comment>
<gene>
    <name evidence="12" type="primary">carA</name>
    <name evidence="14" type="ORF">GAH_01779</name>
</gene>
<dbReference type="GO" id="GO:0005524">
    <property type="term" value="F:ATP binding"/>
    <property type="evidence" value="ECO:0007669"/>
    <property type="project" value="UniProtKB-UniRule"/>
</dbReference>
<dbReference type="EC" id="6.3.5.5" evidence="12"/>
<name>A0A0F7IE36_9EURY</name>
<evidence type="ECO:0000256" key="5">
    <source>
        <dbReference type="ARBA" id="ARBA00022598"/>
    </source>
</evidence>
<evidence type="ECO:0000256" key="2">
    <source>
        <dbReference type="ARBA" id="ARBA00005077"/>
    </source>
</evidence>
<comment type="catalytic activity">
    <reaction evidence="10 12">
        <text>hydrogencarbonate + L-glutamine + 2 ATP + H2O = carbamoyl phosphate + L-glutamate + 2 ADP + phosphate + 2 H(+)</text>
        <dbReference type="Rhea" id="RHEA:18633"/>
        <dbReference type="ChEBI" id="CHEBI:15377"/>
        <dbReference type="ChEBI" id="CHEBI:15378"/>
        <dbReference type="ChEBI" id="CHEBI:17544"/>
        <dbReference type="ChEBI" id="CHEBI:29985"/>
        <dbReference type="ChEBI" id="CHEBI:30616"/>
        <dbReference type="ChEBI" id="CHEBI:43474"/>
        <dbReference type="ChEBI" id="CHEBI:58228"/>
        <dbReference type="ChEBI" id="CHEBI:58359"/>
        <dbReference type="ChEBI" id="CHEBI:456216"/>
        <dbReference type="EC" id="6.3.5.5"/>
    </reaction>
</comment>
<feature type="binding site" evidence="12">
    <location>
        <position position="227"/>
    </location>
    <ligand>
        <name>L-glutamine</name>
        <dbReference type="ChEBI" id="CHEBI:58359"/>
    </ligand>
</feature>
<dbReference type="PANTHER" id="PTHR43418:SF7">
    <property type="entry name" value="CARBAMOYL-PHOSPHATE SYNTHASE SMALL CHAIN"/>
    <property type="match status" value="1"/>
</dbReference>
<keyword evidence="7 12" id="KW-0067">ATP-binding</keyword>
<comment type="similarity">
    <text evidence="3 12">Belongs to the CarA family.</text>
</comment>
<dbReference type="InterPro" id="IPR029062">
    <property type="entry name" value="Class_I_gatase-like"/>
</dbReference>
<evidence type="ECO:0000256" key="4">
    <source>
        <dbReference type="ARBA" id="ARBA00022571"/>
    </source>
</evidence>
<dbReference type="FunFam" id="3.50.30.20:FF:000001">
    <property type="entry name" value="Carbamoyl-phosphate synthase small chain"/>
    <property type="match status" value="1"/>
</dbReference>
<dbReference type="PRINTS" id="PR00099">
    <property type="entry name" value="CPSGATASE"/>
</dbReference>
<keyword evidence="12" id="KW-0028">Amino-acid biosynthesis</keyword>
<keyword evidence="6 12" id="KW-0547">Nucleotide-binding</keyword>
<keyword evidence="9 12" id="KW-0665">Pyrimidine biosynthesis</keyword>
<evidence type="ECO:0000256" key="7">
    <source>
        <dbReference type="ARBA" id="ARBA00022840"/>
    </source>
</evidence>
<keyword evidence="4 12" id="KW-0055">Arginine biosynthesis</keyword>
<dbReference type="InterPro" id="IPR002474">
    <property type="entry name" value="CarbamoylP_synth_ssu_N"/>
</dbReference>
<feature type="domain" description="Carbamoyl-phosphate synthase small subunit N-terminal" evidence="13">
    <location>
        <begin position="2"/>
        <end position="132"/>
    </location>
</feature>
<dbReference type="InterPro" id="IPR050472">
    <property type="entry name" value="Anth_synth/Amidotransfase"/>
</dbReference>
<feature type="binding site" evidence="12">
    <location>
        <position position="296"/>
    </location>
    <ligand>
        <name>L-glutamine</name>
        <dbReference type="ChEBI" id="CHEBI:58359"/>
    </ligand>
</feature>
<evidence type="ECO:0000256" key="11">
    <source>
        <dbReference type="ARBA" id="ARBA00049285"/>
    </source>
</evidence>
<dbReference type="HOGENOM" id="CLU_035901_2_1_2"/>
<dbReference type="InParanoid" id="A0A0F7IE36"/>
<dbReference type="HAMAP" id="MF_01209">
    <property type="entry name" value="CPSase_S_chain"/>
    <property type="match status" value="1"/>
</dbReference>
<dbReference type="GO" id="GO:0006541">
    <property type="term" value="P:glutamine metabolic process"/>
    <property type="evidence" value="ECO:0007669"/>
    <property type="project" value="InterPro"/>
</dbReference>
<evidence type="ECO:0000256" key="9">
    <source>
        <dbReference type="ARBA" id="ARBA00022975"/>
    </source>
</evidence>
<evidence type="ECO:0000313" key="15">
    <source>
        <dbReference type="Proteomes" id="UP000034723"/>
    </source>
</evidence>
<comment type="pathway">
    <text evidence="1 12">Pyrimidine metabolism; UMP biosynthesis via de novo pathway; (S)-dihydroorotate from bicarbonate: step 1/3.</text>
</comment>
<comment type="function">
    <text evidence="12">Small subunit of the glutamine-dependent carbamoyl phosphate synthetase (CPSase). CPSase catalyzes the formation of carbamoyl phosphate from the ammonia moiety of glutamine, carbonate, and phosphate donated by ATP, constituting the first step of 2 biosynthetic pathways, one leading to arginine and/or urea and the other to pyrimidine nucleotides. The small subunit (glutamine amidotransferase) binds and cleaves glutamine to supply the large subunit with the substrate ammonia.</text>
</comment>
<evidence type="ECO:0000256" key="8">
    <source>
        <dbReference type="ARBA" id="ARBA00022962"/>
    </source>
</evidence>
<protein>
    <recommendedName>
        <fullName evidence="12">Carbamoyl phosphate synthase small chain</fullName>
        <ecNumber evidence="12">6.3.5.5</ecNumber>
    </recommendedName>
    <alternativeName>
        <fullName evidence="12">Carbamoyl phosphate synthetase glutamine chain</fullName>
    </alternativeName>
</protein>
<dbReference type="STRING" id="113653.GAH_01779"/>
<dbReference type="UniPathway" id="UPA00068">
    <property type="reaction ID" value="UER00171"/>
</dbReference>
<dbReference type="EMBL" id="CP011267">
    <property type="protein sequence ID" value="AKG90942.1"/>
    <property type="molecule type" value="Genomic_DNA"/>
</dbReference>
<dbReference type="CDD" id="cd01744">
    <property type="entry name" value="GATase1_CPSase"/>
    <property type="match status" value="1"/>
</dbReference>
<dbReference type="GO" id="GO:0044205">
    <property type="term" value="P:'de novo' UMP biosynthetic process"/>
    <property type="evidence" value="ECO:0007669"/>
    <property type="project" value="UniProtKB-UniRule"/>
</dbReference>
<dbReference type="UniPathway" id="UPA00070">
    <property type="reaction ID" value="UER00115"/>
</dbReference>
<feature type="binding site" evidence="12">
    <location>
        <position position="297"/>
    </location>
    <ligand>
        <name>L-glutamine</name>
        <dbReference type="ChEBI" id="CHEBI:58359"/>
    </ligand>
</feature>
<feature type="active site" description="Nucleophile" evidence="12">
    <location>
        <position position="252"/>
    </location>
</feature>
<dbReference type="NCBIfam" id="TIGR01368">
    <property type="entry name" value="CPSaseIIsmall"/>
    <property type="match status" value="1"/>
</dbReference>
<dbReference type="PRINTS" id="PR00097">
    <property type="entry name" value="ANTSNTHASEII"/>
</dbReference>
<dbReference type="Gene3D" id="3.40.50.880">
    <property type="match status" value="1"/>
</dbReference>
<feature type="binding site" evidence="12">
    <location>
        <position position="253"/>
    </location>
    <ligand>
        <name>L-glutamine</name>
        <dbReference type="ChEBI" id="CHEBI:58359"/>
    </ligand>
</feature>
<dbReference type="OrthoDB" id="7675at2157"/>
<dbReference type="FunCoup" id="A0A0F7IE36">
    <property type="interactions" value="230"/>
</dbReference>
<dbReference type="InterPro" id="IPR006274">
    <property type="entry name" value="CarbamoylP_synth_ssu"/>
</dbReference>
<reference evidence="14 15" key="1">
    <citation type="submission" date="2015-04" db="EMBL/GenBank/DDBJ databases">
        <title>The complete genome sequence of the hyperthermophilic, obligate iron-reducing archaeon Geoglobus ahangari strain 234T.</title>
        <authorList>
            <person name="Manzella M.P."/>
            <person name="Holmes D.E."/>
            <person name="Rocheleau J.M."/>
            <person name="Chung A."/>
            <person name="Reguera G."/>
            <person name="Kashefi K."/>
        </authorList>
    </citation>
    <scope>NUCLEOTIDE SEQUENCE [LARGE SCALE GENOMIC DNA]</scope>
    <source>
        <strain evidence="14 15">234</strain>
    </source>
</reference>
<sequence>MVKAYLALEDGTVVEGVAFGAERDAEGELVFNTAMTGYVEALTDPSYKGQILMMTYPLIGNYGVCREDFESDGVKVEGFVVKELCRHPSNWRSEMSVDELLKEYDVPGIEGVDTRMITKKTRIYGAMKAVIAVGDDVDKERLVERARNQPSITELDLVDKVCVKEPRRIEAKKPRFEVVLIDHGIKMSIVRQLLLRGVSVTLVPYTYPAEKILEEDYDGVFISNGPGDPARVSESVETIRRLAGKLPMAGICLGHQLVARAFNAKTFKLKFGHHGANQPVKDFETGRVFISSQNHGFAVDEKTLPKDMEVTQINLNDRTVEGIRHRDIPLISVQYHPEAGPGPHDTYFFFDEFVRMLEEY</sequence>
<evidence type="ECO:0000256" key="3">
    <source>
        <dbReference type="ARBA" id="ARBA00007800"/>
    </source>
</evidence>
<dbReference type="GO" id="GO:0006526">
    <property type="term" value="P:L-arginine biosynthetic process"/>
    <property type="evidence" value="ECO:0007669"/>
    <property type="project" value="UniProtKB-UniRule"/>
</dbReference>
<feature type="active site" evidence="12">
    <location>
        <position position="338"/>
    </location>
</feature>
<evidence type="ECO:0000256" key="6">
    <source>
        <dbReference type="ARBA" id="ARBA00022741"/>
    </source>
</evidence>
<dbReference type="NCBIfam" id="NF009475">
    <property type="entry name" value="PRK12838.1"/>
    <property type="match status" value="1"/>
</dbReference>
<evidence type="ECO:0000259" key="13">
    <source>
        <dbReference type="SMART" id="SM01097"/>
    </source>
</evidence>
<dbReference type="GO" id="GO:0006207">
    <property type="term" value="P:'de novo' pyrimidine nucleobase biosynthetic process"/>
    <property type="evidence" value="ECO:0007669"/>
    <property type="project" value="InterPro"/>
</dbReference>
<feature type="binding site" evidence="12">
    <location>
        <position position="225"/>
    </location>
    <ligand>
        <name>L-glutamine</name>
        <dbReference type="ChEBI" id="CHEBI:58359"/>
    </ligand>
</feature>
<keyword evidence="5 12" id="KW-0436">Ligase</keyword>
<evidence type="ECO:0000256" key="12">
    <source>
        <dbReference type="HAMAP-Rule" id="MF_01209"/>
    </source>
</evidence>
<dbReference type="SMART" id="SM01097">
    <property type="entry name" value="CPSase_sm_chain"/>
    <property type="match status" value="1"/>
</dbReference>
<dbReference type="InterPro" id="IPR036480">
    <property type="entry name" value="CarbP_synth_ssu_N_sf"/>
</dbReference>
<proteinExistence type="inferred from homology"/>
<dbReference type="PANTHER" id="PTHR43418">
    <property type="entry name" value="MULTIFUNCTIONAL TRYPTOPHAN BIOSYNTHESIS PROTEIN-RELATED"/>
    <property type="match status" value="1"/>
</dbReference>
<dbReference type="AlphaFoldDB" id="A0A0F7IE36"/>
<feature type="binding site" evidence="12">
    <location>
        <position position="46"/>
    </location>
    <ligand>
        <name>L-glutamine</name>
        <dbReference type="ChEBI" id="CHEBI:58359"/>
    </ligand>
</feature>
<comment type="catalytic activity">
    <reaction evidence="11 12">
        <text>L-glutamine + H2O = L-glutamate + NH4(+)</text>
        <dbReference type="Rhea" id="RHEA:15889"/>
        <dbReference type="ChEBI" id="CHEBI:15377"/>
        <dbReference type="ChEBI" id="CHEBI:28938"/>
        <dbReference type="ChEBI" id="CHEBI:29985"/>
        <dbReference type="ChEBI" id="CHEBI:58359"/>
    </reaction>
</comment>
<feature type="binding site" evidence="12">
    <location>
        <position position="294"/>
    </location>
    <ligand>
        <name>L-glutamine</name>
        <dbReference type="ChEBI" id="CHEBI:58359"/>
    </ligand>
</feature>
<accession>A0A0F7IE36</accession>
<dbReference type="Pfam" id="PF00988">
    <property type="entry name" value="CPSase_sm_chain"/>
    <property type="match status" value="1"/>
</dbReference>
<dbReference type="InterPro" id="IPR035686">
    <property type="entry name" value="CPSase_GATase1"/>
</dbReference>
<dbReference type="Pfam" id="PF00117">
    <property type="entry name" value="GATase"/>
    <property type="match status" value="1"/>
</dbReference>
<dbReference type="Gene3D" id="3.50.30.20">
    <property type="entry name" value="Carbamoyl-phosphate synthase small subunit, N-terminal domain"/>
    <property type="match status" value="1"/>
</dbReference>